<dbReference type="RefSeq" id="WP_262430923.1">
    <property type="nucleotide sequence ID" value="NZ_JACRTG010000034.1"/>
</dbReference>
<keyword evidence="5" id="KW-1185">Reference proteome</keyword>
<gene>
    <name evidence="4" type="ORF">H8707_14665</name>
</gene>
<dbReference type="GO" id="GO:0019251">
    <property type="term" value="P:anaerobic cobalamin biosynthetic process"/>
    <property type="evidence" value="ECO:0007669"/>
    <property type="project" value="InterPro"/>
</dbReference>
<reference evidence="4" key="1">
    <citation type="submission" date="2020-08" db="EMBL/GenBank/DDBJ databases">
        <title>Genome public.</title>
        <authorList>
            <person name="Liu C."/>
            <person name="Sun Q."/>
        </authorList>
    </citation>
    <scope>NUCLEOTIDE SEQUENCE</scope>
    <source>
        <strain evidence="4">BX21</strain>
    </source>
</reference>
<feature type="active site" description="Proton acceptor" evidence="1">
    <location>
        <position position="143"/>
    </location>
</feature>
<accession>A0A926ILK0</accession>
<keyword evidence="3" id="KW-0170">Cobalt</keyword>
<dbReference type="PIRSF" id="PIRSF033579">
    <property type="entry name" value="Anaer_Co_chel"/>
    <property type="match status" value="1"/>
</dbReference>
<feature type="binding site" evidence="2">
    <location>
        <position position="10"/>
    </location>
    <ligand>
        <name>Co(2+)</name>
        <dbReference type="ChEBI" id="CHEBI:48828"/>
    </ligand>
</feature>
<dbReference type="AlphaFoldDB" id="A0A926ILK0"/>
<evidence type="ECO:0000313" key="5">
    <source>
        <dbReference type="Proteomes" id="UP000601171"/>
    </source>
</evidence>
<feature type="binding site" evidence="3">
    <location>
        <position position="143"/>
    </location>
    <ligand>
        <name>Co(2+)</name>
        <dbReference type="ChEBI" id="CHEBI:48828"/>
    </ligand>
</feature>
<dbReference type="InterPro" id="IPR010388">
    <property type="entry name" value="Anaerobic_Co-chelatase"/>
</dbReference>
<organism evidence="4 5">
    <name type="scientific">Paratissierella segnis</name>
    <dbReference type="NCBI Taxonomy" id="2763679"/>
    <lineage>
        <taxon>Bacteria</taxon>
        <taxon>Bacillati</taxon>
        <taxon>Bacillota</taxon>
        <taxon>Tissierellia</taxon>
        <taxon>Tissierellales</taxon>
        <taxon>Tissierellaceae</taxon>
        <taxon>Paratissierella</taxon>
    </lineage>
</organism>
<protein>
    <submittedName>
        <fullName evidence="4">Sirohydrochlorin cobaltochelatase</fullName>
    </submittedName>
</protein>
<comment type="caution">
    <text evidence="4">The sequence shown here is derived from an EMBL/GenBank/DDBJ whole genome shotgun (WGS) entry which is preliminary data.</text>
</comment>
<sequence>MNKGIIVTSFGTTYKDTRKLCIESIENRIKEEYPDCLVLRAFTSRVVISRLKERDGIEVDNPTEAMMRLVSQGIRYIYIQPLLMIEGIEYEKLLREARDFIKNNPGVIINIGKPLLSTEKDCERLTSGLDLSEGIEAKVFMGHGSEHKADISYEYLEKIIKAKGYKNIFIGTVEGEKNIDDIVAELKDRSIDKVELRPLMLVAGDHATNDMSSEDESSWKNILAKNNIETQVELKGLGEIKSIQDMFLGHLRDIMR</sequence>
<dbReference type="SUPFAM" id="SSF53800">
    <property type="entry name" value="Chelatase"/>
    <property type="match status" value="1"/>
</dbReference>
<dbReference type="CDD" id="cd03413">
    <property type="entry name" value="CbiK_C"/>
    <property type="match status" value="1"/>
</dbReference>
<proteinExistence type="predicted"/>
<evidence type="ECO:0000313" key="4">
    <source>
        <dbReference type="EMBL" id="MBC8589455.1"/>
    </source>
</evidence>
<feature type="binding site" evidence="2">
    <location>
        <begin position="85"/>
        <end position="92"/>
    </location>
    <ligand>
        <name>substrate</name>
    </ligand>
</feature>
<dbReference type="EMBL" id="JACRTG010000034">
    <property type="protein sequence ID" value="MBC8589455.1"/>
    <property type="molecule type" value="Genomic_DNA"/>
</dbReference>
<dbReference type="Gene3D" id="3.40.50.1400">
    <property type="match status" value="2"/>
</dbReference>
<evidence type="ECO:0000256" key="1">
    <source>
        <dbReference type="PIRSR" id="PIRSR033579-1"/>
    </source>
</evidence>
<dbReference type="GO" id="GO:0016852">
    <property type="term" value="F:sirohydrochlorin cobaltochelatase activity"/>
    <property type="evidence" value="ECO:0007669"/>
    <property type="project" value="InterPro"/>
</dbReference>
<feature type="binding site" evidence="3">
    <location>
        <position position="174"/>
    </location>
    <ligand>
        <name>Co(2+)</name>
        <dbReference type="ChEBI" id="CHEBI:48828"/>
    </ligand>
</feature>
<name>A0A926ILK0_9FIRM</name>
<feature type="binding site" evidence="2">
    <location>
        <position position="206"/>
    </location>
    <ligand>
        <name>Co(2+)</name>
        <dbReference type="ChEBI" id="CHEBI:48828"/>
    </ligand>
</feature>
<keyword evidence="3" id="KW-0479">Metal-binding</keyword>
<dbReference type="Proteomes" id="UP000601171">
    <property type="component" value="Unassembled WGS sequence"/>
</dbReference>
<dbReference type="Pfam" id="PF06180">
    <property type="entry name" value="CbiK"/>
    <property type="match status" value="1"/>
</dbReference>
<feature type="binding site" evidence="2">
    <location>
        <begin position="201"/>
        <end position="202"/>
    </location>
    <ligand>
        <name>substrate</name>
    </ligand>
</feature>
<evidence type="ECO:0000256" key="3">
    <source>
        <dbReference type="PIRSR" id="PIRSR033579-3"/>
    </source>
</evidence>
<dbReference type="GO" id="GO:0046872">
    <property type="term" value="F:metal ion binding"/>
    <property type="evidence" value="ECO:0007669"/>
    <property type="project" value="UniProtKB-KW"/>
</dbReference>
<evidence type="ECO:0000256" key="2">
    <source>
        <dbReference type="PIRSR" id="PIRSR033579-2"/>
    </source>
</evidence>